<dbReference type="Gene3D" id="3.90.1200.10">
    <property type="match status" value="1"/>
</dbReference>
<dbReference type="EMBL" id="ANPE02000238">
    <property type="protein sequence ID" value="EMY32718.1"/>
    <property type="molecule type" value="Genomic_DNA"/>
</dbReference>
<feature type="domain" description="Aminoglycoside phosphotransferase" evidence="1">
    <location>
        <begin position="111"/>
        <end position="178"/>
    </location>
</feature>
<dbReference type="Proteomes" id="UP000010729">
    <property type="component" value="Unassembled WGS sequence"/>
</dbReference>
<dbReference type="SUPFAM" id="SSF56112">
    <property type="entry name" value="Protein kinase-like (PK-like)"/>
    <property type="match status" value="1"/>
</dbReference>
<dbReference type="Pfam" id="PF01636">
    <property type="entry name" value="APH"/>
    <property type="match status" value="1"/>
</dbReference>
<name>N1V3A2_9MICC</name>
<evidence type="ECO:0000313" key="3">
    <source>
        <dbReference type="Proteomes" id="UP000010729"/>
    </source>
</evidence>
<dbReference type="InterPro" id="IPR011009">
    <property type="entry name" value="Kinase-like_dom_sf"/>
</dbReference>
<protein>
    <submittedName>
        <fullName evidence="2">Aminoglycoside phosphotransferase</fullName>
    </submittedName>
</protein>
<sequence length="254" mass="27955">MVRVGDTVRRPVRAFTRTIQAYLAHLHAQGFRDAPVPLGYDDGGREVLSFVPGEVPVEPLPEAATGVDVLRALARLIRRLHDAAQDWTPPENAVFGSLPGPRPLGLEPLFARPELVSHQDYCPGNVVFRSGLPAALIDFDLARPTTRVADVANALHWWAPLVHPVDRAPSLAGADIPARVRAFADAYGLDRQQRQALVEVAVRRSRNAMLTMEAAARADPVFARWWEEGLSERMPRAEGWLRANAGLIHDALLD</sequence>
<accession>N1V3A2</accession>
<reference evidence="2 3" key="1">
    <citation type="journal article" date="2013" name="Genome Announc.">
        <title>Draft Genome Sequence of Arthrobacter crystallopoietes Strain BAB-32, Revealing Genes for Bioremediation.</title>
        <authorList>
            <person name="Joshi M.N."/>
            <person name="Pandit A.S."/>
            <person name="Sharma A."/>
            <person name="Pandya R.V."/>
            <person name="Desai S.M."/>
            <person name="Saxena A.K."/>
            <person name="Bagatharia S.B."/>
        </authorList>
    </citation>
    <scope>NUCLEOTIDE SEQUENCE [LARGE SCALE GENOMIC DNA]</scope>
    <source>
        <strain evidence="2 3">BAB-32</strain>
    </source>
</reference>
<organism evidence="2 3">
    <name type="scientific">Arthrobacter crystallopoietes BAB-32</name>
    <dbReference type="NCBI Taxonomy" id="1246476"/>
    <lineage>
        <taxon>Bacteria</taxon>
        <taxon>Bacillati</taxon>
        <taxon>Actinomycetota</taxon>
        <taxon>Actinomycetes</taxon>
        <taxon>Micrococcales</taxon>
        <taxon>Micrococcaceae</taxon>
        <taxon>Crystallibacter</taxon>
    </lineage>
</organism>
<keyword evidence="3" id="KW-1185">Reference proteome</keyword>
<gene>
    <name evidence="2" type="ORF">D477_018836</name>
</gene>
<dbReference type="InterPro" id="IPR002575">
    <property type="entry name" value="Aminoglycoside_PTrfase"/>
</dbReference>
<evidence type="ECO:0000313" key="2">
    <source>
        <dbReference type="EMBL" id="EMY32718.1"/>
    </source>
</evidence>
<dbReference type="GO" id="GO:0016740">
    <property type="term" value="F:transferase activity"/>
    <property type="evidence" value="ECO:0007669"/>
    <property type="project" value="UniProtKB-KW"/>
</dbReference>
<keyword evidence="2" id="KW-0808">Transferase</keyword>
<dbReference type="AlphaFoldDB" id="N1V3A2"/>
<proteinExistence type="predicted"/>
<comment type="caution">
    <text evidence="2">The sequence shown here is derived from an EMBL/GenBank/DDBJ whole genome shotgun (WGS) entry which is preliminary data.</text>
</comment>
<evidence type="ECO:0000259" key="1">
    <source>
        <dbReference type="Pfam" id="PF01636"/>
    </source>
</evidence>